<dbReference type="SUPFAM" id="SSF53756">
    <property type="entry name" value="UDP-Glycosyltransferase/glycogen phosphorylase"/>
    <property type="match status" value="1"/>
</dbReference>
<dbReference type="EMBL" id="NWUS01000001">
    <property type="protein sequence ID" value="MBA5724859.1"/>
    <property type="molecule type" value="Genomic_DNA"/>
</dbReference>
<name>A0ABR5ZKR5_9PROT</name>
<proteinExistence type="predicted"/>
<dbReference type="CDD" id="cd03789">
    <property type="entry name" value="GT9_LPS_heptosyltransferase"/>
    <property type="match status" value="1"/>
</dbReference>
<dbReference type="Pfam" id="PF01075">
    <property type="entry name" value="Glyco_transf_9"/>
    <property type="match status" value="1"/>
</dbReference>
<keyword evidence="1" id="KW-0328">Glycosyltransferase</keyword>
<keyword evidence="4" id="KW-1185">Reference proteome</keyword>
<sequence>MVEGVKRVLFITAHRLGDAVIAMGVLGGLMQRYPHARFTVACGPAVQDLFRYMPQCDHIIVVEKKSHNRHWLALWWQVVRYRWEAVVDLRSSPLAYAVWSRARHVVRGGRQAGLKLEQQARSLGFEQPCRPYVWLGQAEQEEAARLLPGDTRWVALAPTAGTETKIWPAAAFAALVERLKMRGLRPVLFYGPGEREDRLAAPARAAMPDALDMGGRYTVAQVAALLARCSLFVGSDSGLMHLSAALDVPTVGLFGPSHAAQYSPSGRWVEVVEAPGPSGEGDMTRLCAEDVNRVAMALYERSRER</sequence>
<gene>
    <name evidence="3" type="ORF">CPA57_01000</name>
</gene>
<protein>
    <submittedName>
        <fullName evidence="3">Heptosyltransferase</fullName>
    </submittedName>
</protein>
<accession>A0ABR5ZKR5</accession>
<evidence type="ECO:0000256" key="2">
    <source>
        <dbReference type="ARBA" id="ARBA00022679"/>
    </source>
</evidence>
<reference evidence="3 4" key="1">
    <citation type="submission" date="2017-09" db="EMBL/GenBank/DDBJ databases">
        <authorList>
            <person name="Jakob F."/>
        </authorList>
    </citation>
    <scope>NUCLEOTIDE SEQUENCE [LARGE SCALE GENOMIC DNA]</scope>
    <source>
        <strain evidence="3 4">TMW 2.1880</strain>
    </source>
</reference>
<dbReference type="Proteomes" id="UP001516390">
    <property type="component" value="Unassembled WGS sequence"/>
</dbReference>
<dbReference type="InterPro" id="IPR051199">
    <property type="entry name" value="LPS_LOS_Heptosyltrfase"/>
</dbReference>
<comment type="caution">
    <text evidence="3">The sequence shown here is derived from an EMBL/GenBank/DDBJ whole genome shotgun (WGS) entry which is preliminary data.</text>
</comment>
<evidence type="ECO:0000256" key="1">
    <source>
        <dbReference type="ARBA" id="ARBA00022676"/>
    </source>
</evidence>
<dbReference type="PANTHER" id="PTHR30160">
    <property type="entry name" value="TETRAACYLDISACCHARIDE 4'-KINASE-RELATED"/>
    <property type="match status" value="1"/>
</dbReference>
<dbReference type="InterPro" id="IPR002201">
    <property type="entry name" value="Glyco_trans_9"/>
</dbReference>
<evidence type="ECO:0000313" key="4">
    <source>
        <dbReference type="Proteomes" id="UP001516390"/>
    </source>
</evidence>
<organism evidence="3 4">
    <name type="scientific">Bombella favorum</name>
    <dbReference type="NCBI Taxonomy" id="2039164"/>
    <lineage>
        <taxon>Bacteria</taxon>
        <taxon>Pseudomonadati</taxon>
        <taxon>Pseudomonadota</taxon>
        <taxon>Alphaproteobacteria</taxon>
        <taxon>Acetobacterales</taxon>
        <taxon>Acetobacteraceae</taxon>
        <taxon>Bombella</taxon>
    </lineage>
</organism>
<evidence type="ECO:0000313" key="3">
    <source>
        <dbReference type="EMBL" id="MBA5724859.1"/>
    </source>
</evidence>
<keyword evidence="2" id="KW-0808">Transferase</keyword>
<dbReference type="Gene3D" id="3.40.50.2000">
    <property type="entry name" value="Glycogen Phosphorylase B"/>
    <property type="match status" value="2"/>
</dbReference>